<dbReference type="InterPro" id="IPR053729">
    <property type="entry name" value="MAD2L1BP_domain_sf"/>
</dbReference>
<proteinExistence type="predicted"/>
<dbReference type="EMBL" id="JAIQCJ010002113">
    <property type="protein sequence ID" value="KAJ8782239.1"/>
    <property type="molecule type" value="Genomic_DNA"/>
</dbReference>
<dbReference type="GO" id="GO:0007096">
    <property type="term" value="P:regulation of exit from mitosis"/>
    <property type="evidence" value="ECO:0007669"/>
    <property type="project" value="InterPro"/>
</dbReference>
<gene>
    <name evidence="1" type="ORF">J1605_010218</name>
</gene>
<dbReference type="Pfam" id="PF06581">
    <property type="entry name" value="p31comet"/>
    <property type="match status" value="1"/>
</dbReference>
<dbReference type="InterPro" id="IPR009511">
    <property type="entry name" value="MAD1/Cdc20-bound-Mad2-bd"/>
</dbReference>
<organism evidence="1 2">
    <name type="scientific">Eschrichtius robustus</name>
    <name type="common">California gray whale</name>
    <name type="synonym">Eschrichtius gibbosus</name>
    <dbReference type="NCBI Taxonomy" id="9764"/>
    <lineage>
        <taxon>Eukaryota</taxon>
        <taxon>Metazoa</taxon>
        <taxon>Chordata</taxon>
        <taxon>Craniata</taxon>
        <taxon>Vertebrata</taxon>
        <taxon>Euteleostomi</taxon>
        <taxon>Mammalia</taxon>
        <taxon>Eutheria</taxon>
        <taxon>Laurasiatheria</taxon>
        <taxon>Artiodactyla</taxon>
        <taxon>Whippomorpha</taxon>
        <taxon>Cetacea</taxon>
        <taxon>Mysticeti</taxon>
        <taxon>Eschrichtiidae</taxon>
        <taxon>Eschrichtius</taxon>
    </lineage>
</organism>
<evidence type="ECO:0000313" key="2">
    <source>
        <dbReference type="Proteomes" id="UP001159641"/>
    </source>
</evidence>
<accession>A0AB34GUY0</accession>
<dbReference type="AlphaFoldDB" id="A0AB34GUY0"/>
<evidence type="ECO:0000313" key="1">
    <source>
        <dbReference type="EMBL" id="KAJ8782239.1"/>
    </source>
</evidence>
<reference evidence="1 2" key="1">
    <citation type="submission" date="2022-11" db="EMBL/GenBank/DDBJ databases">
        <title>Whole genome sequence of Eschrichtius robustus ER-17-0199.</title>
        <authorList>
            <person name="Bruniche-Olsen A."/>
            <person name="Black A.N."/>
            <person name="Fields C.J."/>
            <person name="Walden K."/>
            <person name="Dewoody J.A."/>
        </authorList>
    </citation>
    <scope>NUCLEOTIDE SEQUENCE [LARGE SCALE GENOMIC DNA]</scope>
    <source>
        <strain evidence="1">ER-17-0199</strain>
        <tissue evidence="1">Blubber</tissue>
    </source>
</reference>
<dbReference type="Proteomes" id="UP001159641">
    <property type="component" value="Unassembled WGS sequence"/>
</dbReference>
<comment type="caution">
    <text evidence="1">The sequence shown here is derived from an EMBL/GenBank/DDBJ whole genome shotgun (WGS) entry which is preliminary data.</text>
</comment>
<dbReference type="Gene3D" id="3.30.900.20">
    <property type="match status" value="1"/>
</dbReference>
<name>A0AB34GUY0_ESCRO</name>
<protein>
    <submittedName>
        <fullName evidence="1">Uncharacterized protein</fullName>
    </submittedName>
</protein>
<dbReference type="GO" id="GO:0005634">
    <property type="term" value="C:nucleus"/>
    <property type="evidence" value="ECO:0007669"/>
    <property type="project" value="InterPro"/>
</dbReference>
<sequence>MPANPGRTGERPQPPGGSLARTLVPRWLILLGGNALSPEEFYELDLSRLVPNSVDPSLITAACLCRLF</sequence>
<keyword evidence="2" id="KW-1185">Reference proteome</keyword>